<keyword evidence="1" id="KW-0732">Signal</keyword>
<feature type="non-terminal residue" evidence="6">
    <location>
        <position position="160"/>
    </location>
</feature>
<protein>
    <recommendedName>
        <fullName evidence="5">Calx-beta domain-containing protein</fullName>
    </recommendedName>
</protein>
<dbReference type="GO" id="GO:0016020">
    <property type="term" value="C:membrane"/>
    <property type="evidence" value="ECO:0007669"/>
    <property type="project" value="InterPro"/>
</dbReference>
<accession>A0A0A5HMH6</accession>
<dbReference type="EMBL" id="JRWP01000099">
    <property type="protein sequence ID" value="KGY06772.1"/>
    <property type="molecule type" value="Genomic_DNA"/>
</dbReference>
<evidence type="ECO:0000256" key="3">
    <source>
        <dbReference type="ARBA" id="ARBA00022837"/>
    </source>
</evidence>
<dbReference type="Pfam" id="PF03160">
    <property type="entry name" value="Calx-beta"/>
    <property type="match status" value="2"/>
</dbReference>
<feature type="compositionally biased region" description="Polar residues" evidence="4">
    <location>
        <begin position="26"/>
        <end position="38"/>
    </location>
</feature>
<feature type="domain" description="Calx-beta" evidence="5">
    <location>
        <begin position="126"/>
        <end position="159"/>
    </location>
</feature>
<name>A0A0A5HMH6_PHOS4</name>
<keyword evidence="2" id="KW-0677">Repeat</keyword>
<dbReference type="Proteomes" id="UP000030451">
    <property type="component" value="Unassembled WGS sequence"/>
</dbReference>
<dbReference type="InterPro" id="IPR003644">
    <property type="entry name" value="Calx_beta"/>
</dbReference>
<dbReference type="GO" id="GO:0007154">
    <property type="term" value="P:cell communication"/>
    <property type="evidence" value="ECO:0007669"/>
    <property type="project" value="InterPro"/>
</dbReference>
<comment type="caution">
    <text evidence="6">The sequence shown here is derived from an EMBL/GenBank/DDBJ whole genome shotgun (WGS) entry which is preliminary data.</text>
</comment>
<feature type="domain" description="Calx-beta" evidence="5">
    <location>
        <begin position="1"/>
        <end position="43"/>
    </location>
</feature>
<evidence type="ECO:0000313" key="6">
    <source>
        <dbReference type="EMBL" id="KGY06772.1"/>
    </source>
</evidence>
<evidence type="ECO:0000313" key="7">
    <source>
        <dbReference type="Proteomes" id="UP000030451"/>
    </source>
</evidence>
<evidence type="ECO:0000256" key="2">
    <source>
        <dbReference type="ARBA" id="ARBA00022737"/>
    </source>
</evidence>
<sequence length="160" mass="16169">TVTIPTTGDDVYEGDETFGLVVTESNNVTSNGSATGTATIKDDGTGPGPGTPDNDKPELTVTGGGDVNEGTDAVFTVSLSNETEAPVVVNLAPTTDGYTAEAGDIGEMVVTYVDSNNQTQTLTVDGSGNVTIPAGITDITVTIPTTGDDVYEGDETFGLV</sequence>
<organism evidence="6 7">
    <name type="scientific">Photobacterium sp. (strain ATCC 43367)</name>
    <dbReference type="NCBI Taxonomy" id="379097"/>
    <lineage>
        <taxon>Bacteria</taxon>
        <taxon>Pseudomonadati</taxon>
        <taxon>Pseudomonadota</taxon>
        <taxon>Gammaproteobacteria</taxon>
        <taxon>Vibrionales</taxon>
        <taxon>Vibrionaceae</taxon>
        <taxon>Vibrio</taxon>
        <taxon>Vibrio oreintalis group</taxon>
    </lineage>
</organism>
<evidence type="ECO:0000256" key="1">
    <source>
        <dbReference type="ARBA" id="ARBA00022729"/>
    </source>
</evidence>
<dbReference type="STRING" id="379097.SE23_15090"/>
<dbReference type="SUPFAM" id="SSF141072">
    <property type="entry name" value="CalX-like"/>
    <property type="match status" value="2"/>
</dbReference>
<dbReference type="AlphaFoldDB" id="A0A0A5HMH6"/>
<feature type="region of interest" description="Disordered" evidence="4">
    <location>
        <begin position="26"/>
        <end position="68"/>
    </location>
</feature>
<dbReference type="InterPro" id="IPR038081">
    <property type="entry name" value="CalX-like_sf"/>
</dbReference>
<dbReference type="RefSeq" id="WP_038193616.1">
    <property type="nucleotide sequence ID" value="NZ_JRWP01000099.1"/>
</dbReference>
<evidence type="ECO:0000259" key="5">
    <source>
        <dbReference type="Pfam" id="PF03160"/>
    </source>
</evidence>
<keyword evidence="3" id="KW-0106">Calcium</keyword>
<evidence type="ECO:0000256" key="4">
    <source>
        <dbReference type="SAM" id="MobiDB-lite"/>
    </source>
</evidence>
<feature type="non-terminal residue" evidence="6">
    <location>
        <position position="1"/>
    </location>
</feature>
<dbReference type="Gene3D" id="2.60.40.2030">
    <property type="match status" value="2"/>
</dbReference>
<reference evidence="6 7" key="1">
    <citation type="submission" date="2014-10" db="EMBL/GenBank/DDBJ databases">
        <title>Genome sequencing of Vibrio sinaloensis T08.</title>
        <authorList>
            <person name="Chan K.-G."/>
            <person name="Mohamad N.I."/>
        </authorList>
    </citation>
    <scope>NUCLEOTIDE SEQUENCE [LARGE SCALE GENOMIC DNA]</scope>
    <source>
        <strain evidence="6 7">T08</strain>
    </source>
</reference>
<proteinExistence type="predicted"/>
<gene>
    <name evidence="6" type="ORF">NM06_20720</name>
</gene>